<organism evidence="3 4">
    <name type="scientific">Candidatus Aeolococcus gillhamiae</name>
    <dbReference type="NCBI Taxonomy" id="3127015"/>
    <lineage>
        <taxon>Bacteria</taxon>
        <taxon>Bacillati</taxon>
        <taxon>Candidatus Dormiibacterota</taxon>
        <taxon>Candidatus Dormibacteria</taxon>
        <taxon>Candidatus Aeolococcales</taxon>
        <taxon>Candidatus Aeolococcaceae</taxon>
        <taxon>Candidatus Aeolococcus</taxon>
    </lineage>
</organism>
<dbReference type="Proteomes" id="UP000248724">
    <property type="component" value="Unassembled WGS sequence"/>
</dbReference>
<evidence type="ECO:0000313" key="3">
    <source>
        <dbReference type="EMBL" id="PZR81322.1"/>
    </source>
</evidence>
<protein>
    <submittedName>
        <fullName evidence="3">Uncharacterized protein</fullName>
    </submittedName>
</protein>
<dbReference type="Gene3D" id="3.30.530.20">
    <property type="match status" value="1"/>
</dbReference>
<gene>
    <name evidence="3" type="ORF">DLM65_06010</name>
    <name evidence="2" type="ORF">JF886_07800</name>
</gene>
<dbReference type="InterPro" id="IPR023393">
    <property type="entry name" value="START-like_dom_sf"/>
</dbReference>
<dbReference type="AlphaFoldDB" id="A0A2W5Z7L5"/>
<dbReference type="SUPFAM" id="SSF55961">
    <property type="entry name" value="Bet v1-like"/>
    <property type="match status" value="1"/>
</dbReference>
<accession>A0A934K019</accession>
<dbReference type="Proteomes" id="UP000606991">
    <property type="component" value="Unassembled WGS sequence"/>
</dbReference>
<dbReference type="RefSeq" id="WP_337311223.1">
    <property type="nucleotide sequence ID" value="NZ_JAEKNS010000080.1"/>
</dbReference>
<accession>A0A2W5Z7L5</accession>
<sequence length="131" mass="14287">MQVTSQCRVDASPDWVRSFLLAGTREDDVTVDGDVIEVRQRDRLIDLVVRNRLSPDGDGGTCVDVDANLRLLGLARVVGGLFHRRVRRTLERGLDRLPTAMERALDEQEGGGCEERDDPGAAGRAEDGAGS</sequence>
<evidence type="ECO:0000313" key="4">
    <source>
        <dbReference type="Proteomes" id="UP000248724"/>
    </source>
</evidence>
<reference evidence="3" key="2">
    <citation type="submission" date="2018-05" db="EMBL/GenBank/DDBJ databases">
        <authorList>
            <person name="Ferrari B."/>
        </authorList>
    </citation>
    <scope>NUCLEOTIDE SEQUENCE</scope>
    <source>
        <strain evidence="3">RRmetagenome_bin12</strain>
    </source>
</reference>
<proteinExistence type="predicted"/>
<comment type="caution">
    <text evidence="3">The sequence shown here is derived from an EMBL/GenBank/DDBJ whole genome shotgun (WGS) entry which is preliminary data.</text>
</comment>
<reference evidence="2 5" key="3">
    <citation type="submission" date="2020-10" db="EMBL/GenBank/DDBJ databases">
        <title>Ca. Dormibacterota MAGs.</title>
        <authorList>
            <person name="Montgomery K."/>
        </authorList>
    </citation>
    <scope>NUCLEOTIDE SEQUENCE [LARGE SCALE GENOMIC DNA]</scope>
    <source>
        <strain evidence="2">SC8812_S17_18</strain>
    </source>
</reference>
<feature type="region of interest" description="Disordered" evidence="1">
    <location>
        <begin position="97"/>
        <end position="131"/>
    </location>
</feature>
<dbReference type="EMBL" id="QHBU01000116">
    <property type="protein sequence ID" value="PZR81322.1"/>
    <property type="molecule type" value="Genomic_DNA"/>
</dbReference>
<evidence type="ECO:0000313" key="5">
    <source>
        <dbReference type="Proteomes" id="UP000606991"/>
    </source>
</evidence>
<evidence type="ECO:0000256" key="1">
    <source>
        <dbReference type="SAM" id="MobiDB-lite"/>
    </source>
</evidence>
<dbReference type="EMBL" id="JAEKNS010000080">
    <property type="protein sequence ID" value="MBJ7594752.1"/>
    <property type="molecule type" value="Genomic_DNA"/>
</dbReference>
<evidence type="ECO:0000313" key="2">
    <source>
        <dbReference type="EMBL" id="MBJ7594752.1"/>
    </source>
</evidence>
<name>A0A2W5Z7L5_9BACT</name>
<reference evidence="3 4" key="1">
    <citation type="journal article" date="2017" name="Nature">
        <title>Atmospheric trace gases support primary production in Antarctic desert surface soil.</title>
        <authorList>
            <person name="Ji M."/>
            <person name="Greening C."/>
            <person name="Vanwonterghem I."/>
            <person name="Carere C.R."/>
            <person name="Bay S.K."/>
            <person name="Steen J.A."/>
            <person name="Montgomery K."/>
            <person name="Lines T."/>
            <person name="Beardall J."/>
            <person name="van Dorst J."/>
            <person name="Snape I."/>
            <person name="Stott M.B."/>
            <person name="Hugenholtz P."/>
            <person name="Ferrari B.C."/>
        </authorList>
    </citation>
    <scope>NUCLEOTIDE SEQUENCE [LARGE SCALE GENOMIC DNA]</scope>
    <source>
        <strain evidence="3">RRmetagenome_bin12</strain>
    </source>
</reference>